<reference evidence="1 2" key="1">
    <citation type="journal article" date="2019" name="Microb. Cell Fact.">
        <title>Exploring novel herbicidin analogues by transcriptional regulator overexpression and MS/MS molecular networking.</title>
        <authorList>
            <person name="Shi Y."/>
            <person name="Gu R."/>
            <person name="Li Y."/>
            <person name="Wang X."/>
            <person name="Ren W."/>
            <person name="Li X."/>
            <person name="Wang L."/>
            <person name="Xie Y."/>
            <person name="Hong B."/>
        </authorList>
    </citation>
    <scope>NUCLEOTIDE SEQUENCE [LARGE SCALE GENOMIC DNA]</scope>
    <source>
        <strain evidence="1 2">US-43</strain>
    </source>
</reference>
<dbReference type="AlphaFoldDB" id="A0A5N5W3Y8"/>
<proteinExistence type="predicted"/>
<keyword evidence="2" id="KW-1185">Reference proteome</keyword>
<protein>
    <submittedName>
        <fullName evidence="1">Uncharacterized protein</fullName>
    </submittedName>
</protein>
<evidence type="ECO:0000313" key="2">
    <source>
        <dbReference type="Proteomes" id="UP000327000"/>
    </source>
</evidence>
<dbReference type="EMBL" id="VOKX01000070">
    <property type="protein sequence ID" value="KAB7839503.1"/>
    <property type="molecule type" value="Genomic_DNA"/>
</dbReference>
<dbReference type="RefSeq" id="WP_152264617.1">
    <property type="nucleotide sequence ID" value="NZ_VOKX01000070.1"/>
</dbReference>
<dbReference type="OrthoDB" id="3211048at2"/>
<accession>A0A5N5W3Y8</accession>
<evidence type="ECO:0000313" key="1">
    <source>
        <dbReference type="EMBL" id="KAB7839503.1"/>
    </source>
</evidence>
<name>A0A5N5W3Y8_STRMB</name>
<sequence length="73" mass="8093">MTTQLPMPIRCTDRRTSGVPGVPWIRLNAGGRYLFGALDKDRHDRAPAELLADYDEWVKVASARRPGQKGGEA</sequence>
<dbReference type="Proteomes" id="UP000327000">
    <property type="component" value="Unassembled WGS sequence"/>
</dbReference>
<gene>
    <name evidence="1" type="ORF">FRZ00_21445</name>
</gene>
<organism evidence="1 2">
    <name type="scientific">Streptomyces mobaraensis</name>
    <name type="common">Streptoverticillium mobaraense</name>
    <dbReference type="NCBI Taxonomy" id="35621"/>
    <lineage>
        <taxon>Bacteria</taxon>
        <taxon>Bacillati</taxon>
        <taxon>Actinomycetota</taxon>
        <taxon>Actinomycetes</taxon>
        <taxon>Kitasatosporales</taxon>
        <taxon>Streptomycetaceae</taxon>
        <taxon>Streptomyces</taxon>
    </lineage>
</organism>
<comment type="caution">
    <text evidence="1">The sequence shown here is derived from an EMBL/GenBank/DDBJ whole genome shotgun (WGS) entry which is preliminary data.</text>
</comment>